<dbReference type="AlphaFoldDB" id="A5FW56"/>
<organism evidence="2 3">
    <name type="scientific">Acidiphilium cryptum (strain JF-5)</name>
    <dbReference type="NCBI Taxonomy" id="349163"/>
    <lineage>
        <taxon>Bacteria</taxon>
        <taxon>Pseudomonadati</taxon>
        <taxon>Pseudomonadota</taxon>
        <taxon>Alphaproteobacteria</taxon>
        <taxon>Acetobacterales</taxon>
        <taxon>Acidocellaceae</taxon>
        <taxon>Acidiphilium</taxon>
    </lineage>
</organism>
<dbReference type="InterPro" id="IPR036928">
    <property type="entry name" value="AS_sf"/>
</dbReference>
<dbReference type="GO" id="GO:0050567">
    <property type="term" value="F:glutaminyl-tRNA synthase (glutamine-hydrolyzing) activity"/>
    <property type="evidence" value="ECO:0007669"/>
    <property type="project" value="TreeGrafter"/>
</dbReference>
<name>A5FW56_ACICJ</name>
<dbReference type="InterPro" id="IPR023631">
    <property type="entry name" value="Amidase_dom"/>
</dbReference>
<dbReference type="InterPro" id="IPR000120">
    <property type="entry name" value="Amidase"/>
</dbReference>
<protein>
    <submittedName>
        <fullName evidence="2">Amidase</fullName>
    </submittedName>
</protein>
<dbReference type="Pfam" id="PF01425">
    <property type="entry name" value="Amidase"/>
    <property type="match status" value="1"/>
</dbReference>
<feature type="domain" description="Amidase" evidence="1">
    <location>
        <begin position="116"/>
        <end position="520"/>
    </location>
</feature>
<dbReference type="EMBL" id="CP000697">
    <property type="protein sequence ID" value="ABQ29838.1"/>
    <property type="molecule type" value="Genomic_DNA"/>
</dbReference>
<evidence type="ECO:0000313" key="3">
    <source>
        <dbReference type="Proteomes" id="UP000000245"/>
    </source>
</evidence>
<evidence type="ECO:0000259" key="1">
    <source>
        <dbReference type="Pfam" id="PF01425"/>
    </source>
</evidence>
<dbReference type="PANTHER" id="PTHR11895">
    <property type="entry name" value="TRANSAMIDASE"/>
    <property type="match status" value="1"/>
</dbReference>
<dbReference type="SUPFAM" id="SSF75304">
    <property type="entry name" value="Amidase signature (AS) enzymes"/>
    <property type="match status" value="1"/>
</dbReference>
<dbReference type="eggNOG" id="COG0154">
    <property type="taxonomic scope" value="Bacteria"/>
</dbReference>
<dbReference type="HOGENOM" id="CLU_009600_0_3_5"/>
<dbReference type="KEGG" id="acr:Acry_0616"/>
<dbReference type="STRING" id="349163.Acry_0616"/>
<dbReference type="PANTHER" id="PTHR11895:SF73">
    <property type="entry name" value="AMIDASE FAMILY PROTEIN"/>
    <property type="match status" value="1"/>
</dbReference>
<sequence>MDKQAVTSADIAAAERVLGIAQTRPERDLLAGALAAQIDLARARRAVPLDEQLAPACVFDPRLPGFAPPPAAPLRLPAADAPFPGDDDAAIAFAPARLQAAWVRAGHLTATRLAAICLDRIARLDPAIGAFARLNPAALDEAAELDARAARGDWAGPLHGVPWGCKDLIDTAGLVTDRGAEPFLGRLPEQDAVAVRRLRAAGAVLLGKTTVGALGYGDVWHGGRTRNPWNTDEGASGSSAGSAAAAAAGLCGFALGTETLGSIVAPAARCGAVGLRPSFGRIARTGTMPLCPSLDRLGPLCRDAGDAALILAILNGADPDDPSSLDIPFGGDAGRDPEGLRLGILAADFADPSAEAARAAIEHCRALGVVPVPVELPALPWESLVSLLMAEAAASFEPLTLSGADDLLARQDESAWPNQFRLARFLSAVDHIQLDRLRRRGMMAMRDLLAGVDLLAAPFGVGALPTLAAFTGHPCLCLPVGFTLSPPRPSAGIAADAPADAPARRVPAALCLWGRLFDEAPMLALGHALARRCALDLRPPHGLTGAT</sequence>
<dbReference type="Proteomes" id="UP000000245">
    <property type="component" value="Chromosome"/>
</dbReference>
<reference evidence="2 3" key="1">
    <citation type="submission" date="2007-05" db="EMBL/GenBank/DDBJ databases">
        <title>Complete sequence of chromosome of Acidiphilium cryptum JF-5.</title>
        <authorList>
            <consortium name="US DOE Joint Genome Institute"/>
            <person name="Copeland A."/>
            <person name="Lucas S."/>
            <person name="Lapidus A."/>
            <person name="Barry K."/>
            <person name="Detter J.C."/>
            <person name="Glavina del Rio T."/>
            <person name="Hammon N."/>
            <person name="Israni S."/>
            <person name="Dalin E."/>
            <person name="Tice H."/>
            <person name="Pitluck S."/>
            <person name="Sims D."/>
            <person name="Brettin T."/>
            <person name="Bruce D."/>
            <person name="Han C."/>
            <person name="Schmutz J."/>
            <person name="Larimer F."/>
            <person name="Land M."/>
            <person name="Hauser L."/>
            <person name="Kyrpides N."/>
            <person name="Kim E."/>
            <person name="Magnuson T."/>
            <person name="Richardson P."/>
        </authorList>
    </citation>
    <scope>NUCLEOTIDE SEQUENCE [LARGE SCALE GENOMIC DNA]</scope>
    <source>
        <strain evidence="2 3">JF-5</strain>
    </source>
</reference>
<gene>
    <name evidence="2" type="ordered locus">Acry_0616</name>
</gene>
<evidence type="ECO:0000313" key="2">
    <source>
        <dbReference type="EMBL" id="ABQ29838.1"/>
    </source>
</evidence>
<proteinExistence type="predicted"/>
<dbReference type="RefSeq" id="WP_011941648.1">
    <property type="nucleotide sequence ID" value="NC_009484.1"/>
</dbReference>
<keyword evidence="3" id="KW-1185">Reference proteome</keyword>
<accession>A5FW56</accession>
<dbReference type="Gene3D" id="3.90.1300.10">
    <property type="entry name" value="Amidase signature (AS) domain"/>
    <property type="match status" value="1"/>
</dbReference>